<feature type="transmembrane region" description="Helical" evidence="8">
    <location>
        <begin position="52"/>
        <end position="71"/>
    </location>
</feature>
<name>A0AAE4YDD0_9RHOB</name>
<feature type="domain" description="ABC transmembrane type-1" evidence="9">
    <location>
        <begin position="329"/>
        <end position="524"/>
    </location>
</feature>
<evidence type="ECO:0000313" key="11">
    <source>
        <dbReference type="Proteomes" id="UP001193501"/>
    </source>
</evidence>
<organism evidence="10 11">
    <name type="scientific">Stagnihabitans tardus</name>
    <dbReference type="NCBI Taxonomy" id="2699202"/>
    <lineage>
        <taxon>Bacteria</taxon>
        <taxon>Pseudomonadati</taxon>
        <taxon>Pseudomonadota</taxon>
        <taxon>Alphaproteobacteria</taxon>
        <taxon>Rhodobacterales</taxon>
        <taxon>Paracoccaceae</taxon>
        <taxon>Stagnihabitans</taxon>
    </lineage>
</organism>
<keyword evidence="6 8" id="KW-1133">Transmembrane helix</keyword>
<evidence type="ECO:0000259" key="9">
    <source>
        <dbReference type="PROSITE" id="PS50928"/>
    </source>
</evidence>
<dbReference type="Gene3D" id="1.10.3720.10">
    <property type="entry name" value="MetI-like"/>
    <property type="match status" value="1"/>
</dbReference>
<protein>
    <submittedName>
        <fullName evidence="10">ABC transporter permease subunit</fullName>
    </submittedName>
</protein>
<proteinExistence type="inferred from homology"/>
<reference evidence="10" key="1">
    <citation type="submission" date="2020-01" db="EMBL/GenBank/DDBJ databases">
        <authorList>
            <person name="Chen W.-M."/>
        </authorList>
    </citation>
    <scope>NUCLEOTIDE SEQUENCE</scope>
    <source>
        <strain evidence="10">CYK-10</strain>
    </source>
</reference>
<dbReference type="InterPro" id="IPR035906">
    <property type="entry name" value="MetI-like_sf"/>
</dbReference>
<comment type="subcellular location">
    <subcellularLocation>
        <location evidence="2 8">Cell membrane</location>
        <topology evidence="2 8">Multi-pass membrane protein</topology>
    </subcellularLocation>
</comment>
<evidence type="ECO:0000256" key="8">
    <source>
        <dbReference type="RuleBase" id="RU363032"/>
    </source>
</evidence>
<evidence type="ECO:0000256" key="4">
    <source>
        <dbReference type="ARBA" id="ARBA00022692"/>
    </source>
</evidence>
<dbReference type="PROSITE" id="PS50928">
    <property type="entry name" value="ABC_TM1"/>
    <property type="match status" value="1"/>
</dbReference>
<dbReference type="PANTHER" id="PTHR30614:SF20">
    <property type="entry name" value="GLUTAMINE TRANSPORT SYSTEM PERMEASE PROTEIN GLNP"/>
    <property type="match status" value="1"/>
</dbReference>
<feature type="transmembrane region" description="Helical" evidence="8">
    <location>
        <begin position="12"/>
        <end position="32"/>
    </location>
</feature>
<dbReference type="AlphaFoldDB" id="A0AAE4YDD0"/>
<feature type="transmembrane region" description="Helical" evidence="8">
    <location>
        <begin position="335"/>
        <end position="356"/>
    </location>
</feature>
<feature type="transmembrane region" description="Helical" evidence="8">
    <location>
        <begin position="363"/>
        <end position="385"/>
    </location>
</feature>
<evidence type="ECO:0000256" key="1">
    <source>
        <dbReference type="ARBA" id="ARBA00003159"/>
    </source>
</evidence>
<dbReference type="SUPFAM" id="SSF161098">
    <property type="entry name" value="MetI-like"/>
    <property type="match status" value="1"/>
</dbReference>
<dbReference type="PANTHER" id="PTHR30614">
    <property type="entry name" value="MEMBRANE COMPONENT OF AMINO ACID ABC TRANSPORTER"/>
    <property type="match status" value="1"/>
</dbReference>
<feature type="transmembrane region" description="Helical" evidence="8">
    <location>
        <begin position="168"/>
        <end position="186"/>
    </location>
</feature>
<feature type="transmembrane region" description="Helical" evidence="8">
    <location>
        <begin position="500"/>
        <end position="525"/>
    </location>
</feature>
<dbReference type="InterPro" id="IPR043429">
    <property type="entry name" value="ArtM/GltK/GlnP/TcyL/YhdX-like"/>
</dbReference>
<dbReference type="RefSeq" id="WP_168776782.1">
    <property type="nucleotide sequence ID" value="NZ_JAABNR010000043.1"/>
</dbReference>
<sequence length="536" mass="56881">MKFLHRIEALRPANLLLLLALPFLVWLFATSTDYSRSLAAILGVERGSAPQFPGFLVVLLAFAAPVAAVFTPRKAAQALTLLALACGLAICLTPIAHPFLAAAVANAVDPATSPLVVQGETPRRLTEAAAVSVDRAAQPLLISLTLGNAVLLAAWFRTHRSLPRRALLALNGLGLAWLLLLAHLGFATGLAVAIRAGVTAYILASILALVWVGLMQLRPSRRTLPLFGLLTAAALSLAAWQAAQPRLAYSLVGSAEGTIGITAGTPGRIVDAVRYGGYPGAPEGEAKIKTVVEPADALAQVTSGKLSGAVLPTDQAPADLILWQTEVLPDTSANLATTALVLGIALGLLALCGFLYQRHPLSIAAEFLIDTLRGIPMLVIILYIGLPLAGVLKSSTGGFLDPPNLLRGITAMAIAYSAYMAEIFRAGINAVPRGQIEAARSLGLSRWQTARHVILPQAFRIVIPPMGNEFIAILKDTSLLSILSIRDLTQRMREFQSATFLTFAPYNTVAIVYVFLTLIAASLVAKVEHRYRTPRH</sequence>
<evidence type="ECO:0000256" key="5">
    <source>
        <dbReference type="ARBA" id="ARBA00022970"/>
    </source>
</evidence>
<dbReference type="GO" id="GO:0005886">
    <property type="term" value="C:plasma membrane"/>
    <property type="evidence" value="ECO:0007669"/>
    <property type="project" value="UniProtKB-SubCell"/>
</dbReference>
<keyword evidence="7 8" id="KW-0472">Membrane</keyword>
<comment type="function">
    <text evidence="1">Part of the binding-protein-dependent transport system for glutamine; probably responsible for the translocation of the substrate across the membrane.</text>
</comment>
<evidence type="ECO:0000256" key="7">
    <source>
        <dbReference type="ARBA" id="ARBA00023136"/>
    </source>
</evidence>
<dbReference type="Proteomes" id="UP001193501">
    <property type="component" value="Unassembled WGS sequence"/>
</dbReference>
<evidence type="ECO:0000256" key="2">
    <source>
        <dbReference type="ARBA" id="ARBA00004651"/>
    </source>
</evidence>
<dbReference type="GO" id="GO:0006865">
    <property type="term" value="P:amino acid transport"/>
    <property type="evidence" value="ECO:0007669"/>
    <property type="project" value="UniProtKB-KW"/>
</dbReference>
<keyword evidence="8" id="KW-0813">Transport</keyword>
<feature type="transmembrane region" description="Helical" evidence="8">
    <location>
        <begin position="192"/>
        <end position="212"/>
    </location>
</feature>
<evidence type="ECO:0000313" key="10">
    <source>
        <dbReference type="EMBL" id="NBZ89994.1"/>
    </source>
</evidence>
<evidence type="ECO:0000256" key="6">
    <source>
        <dbReference type="ARBA" id="ARBA00022989"/>
    </source>
</evidence>
<gene>
    <name evidence="10" type="ORF">GV832_20625</name>
</gene>
<evidence type="ECO:0000256" key="3">
    <source>
        <dbReference type="ARBA" id="ARBA00010072"/>
    </source>
</evidence>
<keyword evidence="11" id="KW-1185">Reference proteome</keyword>
<feature type="transmembrane region" description="Helical" evidence="8">
    <location>
        <begin position="405"/>
        <end position="424"/>
    </location>
</feature>
<feature type="transmembrane region" description="Helical" evidence="8">
    <location>
        <begin position="78"/>
        <end position="100"/>
    </location>
</feature>
<dbReference type="CDD" id="cd06261">
    <property type="entry name" value="TM_PBP2"/>
    <property type="match status" value="1"/>
</dbReference>
<dbReference type="GO" id="GO:0055085">
    <property type="term" value="P:transmembrane transport"/>
    <property type="evidence" value="ECO:0007669"/>
    <property type="project" value="InterPro"/>
</dbReference>
<keyword evidence="4 8" id="KW-0812">Transmembrane</keyword>
<feature type="transmembrane region" description="Helical" evidence="8">
    <location>
        <begin position="224"/>
        <end position="243"/>
    </location>
</feature>
<feature type="transmembrane region" description="Helical" evidence="8">
    <location>
        <begin position="136"/>
        <end position="156"/>
    </location>
</feature>
<comment type="caution">
    <text evidence="10">The sequence shown here is derived from an EMBL/GenBank/DDBJ whole genome shotgun (WGS) entry which is preliminary data.</text>
</comment>
<dbReference type="Pfam" id="PF00528">
    <property type="entry name" value="BPD_transp_1"/>
    <property type="match status" value="1"/>
</dbReference>
<comment type="similarity">
    <text evidence="3">Belongs to the binding-protein-dependent transport system permease family. HisMQ subfamily.</text>
</comment>
<dbReference type="InterPro" id="IPR000515">
    <property type="entry name" value="MetI-like"/>
</dbReference>
<keyword evidence="5" id="KW-0029">Amino-acid transport</keyword>
<accession>A0AAE4YDD0</accession>
<dbReference type="EMBL" id="JAABNR010000043">
    <property type="protein sequence ID" value="NBZ89994.1"/>
    <property type="molecule type" value="Genomic_DNA"/>
</dbReference>